<dbReference type="STRING" id="582899.Hden_2395"/>
<dbReference type="AlphaFoldDB" id="D8JRX4"/>
<evidence type="ECO:0000313" key="2">
    <source>
        <dbReference type="EMBL" id="ADJ24192.1"/>
    </source>
</evidence>
<protein>
    <submittedName>
        <fullName evidence="2">Helix-turn-helix domain protein</fullName>
    </submittedName>
</protein>
<dbReference type="Proteomes" id="UP000002033">
    <property type="component" value="Chromosome"/>
</dbReference>
<dbReference type="SMART" id="SM00530">
    <property type="entry name" value="HTH_XRE"/>
    <property type="match status" value="1"/>
</dbReference>
<evidence type="ECO:0000259" key="1">
    <source>
        <dbReference type="PROSITE" id="PS50943"/>
    </source>
</evidence>
<dbReference type="eggNOG" id="COG1396">
    <property type="taxonomic scope" value="Bacteria"/>
</dbReference>
<proteinExistence type="predicted"/>
<dbReference type="InterPro" id="IPR001387">
    <property type="entry name" value="Cro/C1-type_HTH"/>
</dbReference>
<dbReference type="Gene3D" id="1.10.260.40">
    <property type="entry name" value="lambda repressor-like DNA-binding domains"/>
    <property type="match status" value="1"/>
</dbReference>
<dbReference type="HOGENOM" id="CLU_1114806_0_0_5"/>
<dbReference type="KEGG" id="hdn:Hden_2395"/>
<dbReference type="GO" id="GO:0003677">
    <property type="term" value="F:DNA binding"/>
    <property type="evidence" value="ECO:0007669"/>
    <property type="project" value="InterPro"/>
</dbReference>
<reference evidence="3" key="1">
    <citation type="journal article" date="2011" name="J. Bacteriol.">
        <title>Genome sequences of eight morphologically diverse alphaproteobacteria.</title>
        <authorList>
            <consortium name="US DOE Joint Genome Institute"/>
            <person name="Brown P.J."/>
            <person name="Kysela D.T."/>
            <person name="Buechlein A."/>
            <person name="Hemmerich C."/>
            <person name="Brun Y.V."/>
        </authorList>
    </citation>
    <scope>NUCLEOTIDE SEQUENCE [LARGE SCALE GENOMIC DNA]</scope>
    <source>
        <strain evidence="3">ATCC 51888 / DSM 1869 / NCIB 11706 / TK 0415</strain>
    </source>
</reference>
<dbReference type="CDD" id="cd00093">
    <property type="entry name" value="HTH_XRE"/>
    <property type="match status" value="1"/>
</dbReference>
<keyword evidence="3" id="KW-1185">Reference proteome</keyword>
<evidence type="ECO:0000313" key="3">
    <source>
        <dbReference type="Proteomes" id="UP000002033"/>
    </source>
</evidence>
<dbReference type="SUPFAM" id="SSF47413">
    <property type="entry name" value="lambda repressor-like DNA-binding domains"/>
    <property type="match status" value="1"/>
</dbReference>
<gene>
    <name evidence="2" type="ordered locus">Hden_2395</name>
</gene>
<name>D8JRX4_HYPDA</name>
<accession>D8JRX4</accession>
<dbReference type="Pfam" id="PF13443">
    <property type="entry name" value="HTH_26"/>
    <property type="match status" value="1"/>
</dbReference>
<feature type="domain" description="HTH cro/C1-type" evidence="1">
    <location>
        <begin position="47"/>
        <end position="100"/>
    </location>
</feature>
<dbReference type="InterPro" id="IPR010982">
    <property type="entry name" value="Lambda_DNA-bd_dom_sf"/>
</dbReference>
<sequence>MPDSDCLRGIKIGIFPQLVALSHPCDLMKKQPAAGPVTTRSEALDRIKTAMVEKKLTQAELADASDCHEKTIQNLLGGRSVRDQTLFDVCMVLGLDFHGLRDAWHGESVAVDNGGMNAKAQSGGVAPVYMGAYAQIAVDHYVGSYLTLRRSFSLPDTIVSYRTDITWDAEWPSLLFQERNRPDEPYAHRGRLYIPASSSFIHLVSLTKGAMRMIVVSQLDRAEEMRGIITTINKQRATMTPVATAILYARRENFDADAFGEITPKNRVYAEYKRLLDETVAEGYARLVG</sequence>
<organism evidence="2 3">
    <name type="scientific">Hyphomicrobium denitrificans (strain ATCC 51888 / DSM 1869 / NCIMB 11706 / TK 0415)</name>
    <dbReference type="NCBI Taxonomy" id="582899"/>
    <lineage>
        <taxon>Bacteria</taxon>
        <taxon>Pseudomonadati</taxon>
        <taxon>Pseudomonadota</taxon>
        <taxon>Alphaproteobacteria</taxon>
        <taxon>Hyphomicrobiales</taxon>
        <taxon>Hyphomicrobiaceae</taxon>
        <taxon>Hyphomicrobium</taxon>
    </lineage>
</organism>
<dbReference type="PROSITE" id="PS50943">
    <property type="entry name" value="HTH_CROC1"/>
    <property type="match status" value="1"/>
</dbReference>
<dbReference type="EMBL" id="CP002083">
    <property type="protein sequence ID" value="ADJ24192.1"/>
    <property type="molecule type" value="Genomic_DNA"/>
</dbReference>